<comment type="similarity">
    <text evidence="2 3">Belongs to the peptidase M16 family.</text>
</comment>
<evidence type="ECO:0000256" key="3">
    <source>
        <dbReference type="RuleBase" id="RU004447"/>
    </source>
</evidence>
<feature type="signal peptide" evidence="4">
    <location>
        <begin position="1"/>
        <end position="23"/>
    </location>
</feature>
<dbReference type="OrthoDB" id="9811314at2"/>
<protein>
    <submittedName>
        <fullName evidence="7">Insulinase family protein</fullName>
    </submittedName>
</protein>
<dbReference type="GO" id="GO:0046872">
    <property type="term" value="F:metal ion binding"/>
    <property type="evidence" value="ECO:0007669"/>
    <property type="project" value="InterPro"/>
</dbReference>
<evidence type="ECO:0000256" key="1">
    <source>
        <dbReference type="ARBA" id="ARBA00001947"/>
    </source>
</evidence>
<name>A0A2N9YEZ4_9GAMM</name>
<dbReference type="InterPro" id="IPR011249">
    <property type="entry name" value="Metalloenz_LuxS/M16"/>
</dbReference>
<proteinExistence type="inferred from homology"/>
<dbReference type="STRING" id="288004.AL038_13965"/>
<dbReference type="Pfam" id="PF00675">
    <property type="entry name" value="Peptidase_M16"/>
    <property type="match status" value="1"/>
</dbReference>
<keyword evidence="8" id="KW-1185">Reference proteome</keyword>
<evidence type="ECO:0000313" key="8">
    <source>
        <dbReference type="Proteomes" id="UP000234271"/>
    </source>
</evidence>
<dbReference type="KEGG" id="blep:AL038_13965"/>
<organism evidence="7 8">
    <name type="scientific">Beggiatoa leptomitoformis</name>
    <dbReference type="NCBI Taxonomy" id="288004"/>
    <lineage>
        <taxon>Bacteria</taxon>
        <taxon>Pseudomonadati</taxon>
        <taxon>Pseudomonadota</taxon>
        <taxon>Gammaproteobacteria</taxon>
        <taxon>Thiotrichales</taxon>
        <taxon>Thiotrichaceae</taxon>
        <taxon>Beggiatoa</taxon>
    </lineage>
</organism>
<evidence type="ECO:0000259" key="6">
    <source>
        <dbReference type="Pfam" id="PF05193"/>
    </source>
</evidence>
<dbReference type="PANTHER" id="PTHR11851">
    <property type="entry name" value="METALLOPROTEASE"/>
    <property type="match status" value="1"/>
</dbReference>
<accession>A0A2N9YEZ4</accession>
<dbReference type="EMBL" id="CP018889">
    <property type="protein sequence ID" value="AUI69050.1"/>
    <property type="molecule type" value="Genomic_DNA"/>
</dbReference>
<dbReference type="InterPro" id="IPR050361">
    <property type="entry name" value="MPP/UQCRC_Complex"/>
</dbReference>
<dbReference type="Proteomes" id="UP000234271">
    <property type="component" value="Chromosome"/>
</dbReference>
<evidence type="ECO:0000313" key="7">
    <source>
        <dbReference type="EMBL" id="AUI69050.1"/>
    </source>
</evidence>
<evidence type="ECO:0000259" key="5">
    <source>
        <dbReference type="Pfam" id="PF00675"/>
    </source>
</evidence>
<dbReference type="GO" id="GO:0006508">
    <property type="term" value="P:proteolysis"/>
    <property type="evidence" value="ECO:0007669"/>
    <property type="project" value="InterPro"/>
</dbReference>
<gene>
    <name evidence="7" type="ORF">BLE401_10290</name>
</gene>
<dbReference type="PROSITE" id="PS00143">
    <property type="entry name" value="INSULINASE"/>
    <property type="match status" value="1"/>
</dbReference>
<dbReference type="GO" id="GO:0004222">
    <property type="term" value="F:metalloendopeptidase activity"/>
    <property type="evidence" value="ECO:0007669"/>
    <property type="project" value="InterPro"/>
</dbReference>
<feature type="chain" id="PRO_5014945349" evidence="4">
    <location>
        <begin position="24"/>
        <end position="466"/>
    </location>
</feature>
<evidence type="ECO:0000256" key="2">
    <source>
        <dbReference type="ARBA" id="ARBA00007261"/>
    </source>
</evidence>
<dbReference type="AlphaFoldDB" id="A0A2N9YEZ4"/>
<dbReference type="RefSeq" id="WP_062153813.1">
    <property type="nucleotide sequence ID" value="NZ_CP012373.2"/>
</dbReference>
<sequence>MHFNPLSYLLLIGLPFLIAPVHADSTKTEEFTLENGLHIIVKPDHRSPVVTSQIWYKVGSSYEQEGHTGLSHFLEHLMFKGTEKHPVGDFSRIMSENGASQNAFTSADFTAFFQTLEKSRLAISFELEADRMRALQFDDSELQKEKRVVMEERRNRTEDEPSSLLQEHFRAVAYTTSSYQNPVVGWMNDIENYNMADVRAWYQQWYAPNNATIVVVGDVEPQAVFQLAKQYFANLSPSVITPPPARREIEQLGERRVIVKRPAKLPILTMGYKVPTLATIAPADVTDVYALEVLAYTLSLGNSARLDKEVVRRQEIANSASATYDLTARLESLFTLSGVPTQKHTITELETALREQITRLQTTLVDKAELERVKTLLIASNVYEQDSVFYQAMKIGIWTTVGLDWHLLEQYVDNIKAVTPEQIQAVAKKYLIDDHLTIGQLEPLPIDSADENRHAAPAHAIQGAIQ</sequence>
<dbReference type="InterPro" id="IPR011765">
    <property type="entry name" value="Pept_M16_N"/>
</dbReference>
<dbReference type="PANTHER" id="PTHR11851:SF49">
    <property type="entry name" value="MITOCHONDRIAL-PROCESSING PEPTIDASE SUBUNIT ALPHA"/>
    <property type="match status" value="1"/>
</dbReference>
<dbReference type="SUPFAM" id="SSF63411">
    <property type="entry name" value="LuxS/MPP-like metallohydrolase"/>
    <property type="match status" value="2"/>
</dbReference>
<dbReference type="Gene3D" id="3.30.830.10">
    <property type="entry name" value="Metalloenzyme, LuxS/M16 peptidase-like"/>
    <property type="match status" value="2"/>
</dbReference>
<feature type="domain" description="Peptidase M16 C-terminal" evidence="6">
    <location>
        <begin position="194"/>
        <end position="377"/>
    </location>
</feature>
<dbReference type="InterPro" id="IPR007863">
    <property type="entry name" value="Peptidase_M16_C"/>
</dbReference>
<keyword evidence="4" id="KW-0732">Signal</keyword>
<dbReference type="InterPro" id="IPR001431">
    <property type="entry name" value="Pept_M16_Zn_BS"/>
</dbReference>
<reference evidence="8" key="1">
    <citation type="submission" date="2016-12" db="EMBL/GenBank/DDBJ databases">
        <title>Complete Genome Sequence of Beggiatoa leptomitiformis D-401.</title>
        <authorList>
            <person name="Fomenkov A."/>
            <person name="Vincze T."/>
            <person name="Grabovich M."/>
            <person name="Anton B.P."/>
            <person name="Dubinina G."/>
            <person name="Orlova M."/>
            <person name="Belousova E."/>
            <person name="Roberts R.J."/>
        </authorList>
    </citation>
    <scope>NUCLEOTIDE SEQUENCE [LARGE SCALE GENOMIC DNA]</scope>
    <source>
        <strain evidence="8">D-401</strain>
    </source>
</reference>
<comment type="cofactor">
    <cofactor evidence="1">
        <name>Zn(2+)</name>
        <dbReference type="ChEBI" id="CHEBI:29105"/>
    </cofactor>
</comment>
<dbReference type="Pfam" id="PF05193">
    <property type="entry name" value="Peptidase_M16_C"/>
    <property type="match status" value="1"/>
</dbReference>
<evidence type="ECO:0000256" key="4">
    <source>
        <dbReference type="SAM" id="SignalP"/>
    </source>
</evidence>
<feature type="domain" description="Peptidase M16 N-terminal" evidence="5">
    <location>
        <begin position="40"/>
        <end position="184"/>
    </location>
</feature>